<dbReference type="GO" id="GO:0003729">
    <property type="term" value="F:mRNA binding"/>
    <property type="evidence" value="ECO:0007669"/>
    <property type="project" value="TreeGrafter"/>
</dbReference>
<evidence type="ECO:0000256" key="1">
    <source>
        <dbReference type="ARBA" id="ARBA00022737"/>
    </source>
</evidence>
<evidence type="ECO:0000256" key="6">
    <source>
        <dbReference type="SAM" id="MobiDB-lite"/>
    </source>
</evidence>
<feature type="repeat" description="Pumilio" evidence="5">
    <location>
        <begin position="393"/>
        <end position="428"/>
    </location>
</feature>
<feature type="region of interest" description="Disordered" evidence="6">
    <location>
        <begin position="1"/>
        <end position="41"/>
    </location>
</feature>
<evidence type="ECO:0000256" key="3">
    <source>
        <dbReference type="ARBA" id="ARBA00022884"/>
    </source>
</evidence>
<evidence type="ECO:0000259" key="7">
    <source>
        <dbReference type="PROSITE" id="PS50303"/>
    </source>
</evidence>
<evidence type="ECO:0000313" key="9">
    <source>
        <dbReference type="Proteomes" id="UP000594263"/>
    </source>
</evidence>
<sequence length="575" mass="62885">MERKQLGEGFGGHRQQWLDSSGGGGGGHDWTMRGQLTSQGLGFPDDRGFEDLFAQLDLAGEAGNNPGSSPRLGNGFLMGGVENSAFVVGGESNLVPRLGGGGDGVYGLGPGSVNNGANAGLNGYHHLLYKNGYYNPVGSSFGSTVRGGLLETYRFYQAELQRAQMAEFYRRSSGAGRGRLPGELGLPASPFSSRNEFGADLAARQVRGRNRSFVASYSNASGAGLSPGMGNRSLEQGVSEVNLMDLRGQIMALATDQYGCKLLQVKFGDIKEEEVEMILEEVIDKVAGLMMDQFGNYLVQKLIEVCSEEQRTRIVHSVTKNPYQLISVSLNLHGTRAVQRLLENLNNEHQISMVISALSPGVVTLIKDGNGYHVIQHCLKHFPDEHNRFLVHEIARNCYEIATDKSGCCVLQLCVDITQGEIKEHLITELIANALPLSEDRYGNYVVQHLLLMKVPNITASLVNELRGHFFTLACNKYGSNVVEKCLTETGEEYSNLVILELLKTPGVSKLLQDPYGNYVFQSALSVSQGMLHNALVSLVEKYSSSMCSNLYGKKVLAWFDNRKRLAHMYGNLRP</sequence>
<feature type="repeat" description="Pumilio" evidence="5">
    <location>
        <begin position="465"/>
        <end position="501"/>
    </location>
</feature>
<evidence type="ECO:0000256" key="2">
    <source>
        <dbReference type="ARBA" id="ARBA00022845"/>
    </source>
</evidence>
<dbReference type="InterPro" id="IPR001313">
    <property type="entry name" value="Pumilio_RNA-bd_rpt"/>
</dbReference>
<evidence type="ECO:0000256" key="4">
    <source>
        <dbReference type="ARBA" id="ARBA00058490"/>
    </source>
</evidence>
<feature type="repeat" description="Pumilio" evidence="5">
    <location>
        <begin position="281"/>
        <end position="316"/>
    </location>
</feature>
<dbReference type="Gramene" id="Kaladp0042s0100.1.v1.1">
    <property type="protein sequence ID" value="Kaladp0042s0100.1.v1.1"/>
    <property type="gene ID" value="Kaladp0042s0100.v1.1"/>
</dbReference>
<evidence type="ECO:0000313" key="8">
    <source>
        <dbReference type="EnsemblPlants" id="Kaladp0042s0100.1.v1.1"/>
    </source>
</evidence>
<keyword evidence="3" id="KW-0694">RNA-binding</keyword>
<keyword evidence="1" id="KW-0677">Repeat</keyword>
<name>A0A7N0TPK0_KALFE</name>
<organism evidence="8 9">
    <name type="scientific">Kalanchoe fedtschenkoi</name>
    <name type="common">Lavender scallops</name>
    <name type="synonym">South American air plant</name>
    <dbReference type="NCBI Taxonomy" id="63787"/>
    <lineage>
        <taxon>Eukaryota</taxon>
        <taxon>Viridiplantae</taxon>
        <taxon>Streptophyta</taxon>
        <taxon>Embryophyta</taxon>
        <taxon>Tracheophyta</taxon>
        <taxon>Spermatophyta</taxon>
        <taxon>Magnoliopsida</taxon>
        <taxon>eudicotyledons</taxon>
        <taxon>Gunneridae</taxon>
        <taxon>Pentapetalae</taxon>
        <taxon>Saxifragales</taxon>
        <taxon>Crassulaceae</taxon>
        <taxon>Kalanchoe</taxon>
    </lineage>
</organism>
<dbReference type="InterPro" id="IPR011989">
    <property type="entry name" value="ARM-like"/>
</dbReference>
<dbReference type="Gene3D" id="1.25.10.10">
    <property type="entry name" value="Leucine-rich Repeat Variant"/>
    <property type="match status" value="1"/>
</dbReference>
<dbReference type="PANTHER" id="PTHR12537">
    <property type="entry name" value="RNA BINDING PROTEIN PUMILIO-RELATED"/>
    <property type="match status" value="1"/>
</dbReference>
<dbReference type="InterPro" id="IPR033133">
    <property type="entry name" value="PUM-HD"/>
</dbReference>
<dbReference type="Pfam" id="PF00806">
    <property type="entry name" value="PUF"/>
    <property type="match status" value="8"/>
</dbReference>
<feature type="repeat" description="Pumilio" evidence="5">
    <location>
        <begin position="317"/>
        <end position="356"/>
    </location>
</feature>
<feature type="repeat" description="Pumilio" evidence="5">
    <location>
        <begin position="429"/>
        <end position="464"/>
    </location>
</feature>
<dbReference type="GO" id="GO:0005737">
    <property type="term" value="C:cytoplasm"/>
    <property type="evidence" value="ECO:0007669"/>
    <property type="project" value="TreeGrafter"/>
</dbReference>
<accession>A0A7N0TPK0</accession>
<dbReference type="AlphaFoldDB" id="A0A7N0TPK0"/>
<feature type="repeat" description="Pumilio" evidence="5">
    <location>
        <begin position="502"/>
        <end position="538"/>
    </location>
</feature>
<feature type="repeat" description="Pumilio" evidence="5">
    <location>
        <begin position="245"/>
        <end position="280"/>
    </location>
</feature>
<reference evidence="8" key="1">
    <citation type="submission" date="2021-01" db="UniProtKB">
        <authorList>
            <consortium name="EnsemblPlants"/>
        </authorList>
    </citation>
    <scope>IDENTIFICATION</scope>
</reference>
<feature type="repeat" description="Pumilio" evidence="5">
    <location>
        <begin position="357"/>
        <end position="392"/>
    </location>
</feature>
<dbReference type="PROSITE" id="PS50303">
    <property type="entry name" value="PUM_HD"/>
    <property type="match status" value="1"/>
</dbReference>
<feature type="domain" description="PUM-HD" evidence="7">
    <location>
        <begin position="221"/>
        <end position="564"/>
    </location>
</feature>
<dbReference type="FunFam" id="1.25.10.10:FF:000237">
    <property type="entry name" value="Pumilio homolog 9"/>
    <property type="match status" value="1"/>
</dbReference>
<dbReference type="GO" id="GO:0006417">
    <property type="term" value="P:regulation of translation"/>
    <property type="evidence" value="ECO:0007669"/>
    <property type="project" value="UniProtKB-KW"/>
</dbReference>
<evidence type="ECO:0000256" key="5">
    <source>
        <dbReference type="PROSITE-ProRule" id="PRU00317"/>
    </source>
</evidence>
<dbReference type="InterPro" id="IPR033712">
    <property type="entry name" value="Pumilio_RNA-bd"/>
</dbReference>
<proteinExistence type="predicted"/>
<dbReference type="SMART" id="SM00025">
    <property type="entry name" value="Pumilio"/>
    <property type="match status" value="8"/>
</dbReference>
<dbReference type="PROSITE" id="PS50302">
    <property type="entry name" value="PUM"/>
    <property type="match status" value="8"/>
</dbReference>
<keyword evidence="9" id="KW-1185">Reference proteome</keyword>
<dbReference type="InterPro" id="IPR016024">
    <property type="entry name" value="ARM-type_fold"/>
</dbReference>
<dbReference type="Proteomes" id="UP000594263">
    <property type="component" value="Unplaced"/>
</dbReference>
<dbReference type="PANTHER" id="PTHR12537:SF63">
    <property type="entry name" value="PUMILIO HOMOLOG 15"/>
    <property type="match status" value="1"/>
</dbReference>
<protein>
    <recommendedName>
        <fullName evidence="7">PUM-HD domain-containing protein</fullName>
    </recommendedName>
</protein>
<keyword evidence="2" id="KW-0810">Translation regulation</keyword>
<dbReference type="SUPFAM" id="SSF48371">
    <property type="entry name" value="ARM repeat"/>
    <property type="match status" value="1"/>
</dbReference>
<dbReference type="EnsemblPlants" id="Kaladp0042s0100.1.v1.1">
    <property type="protein sequence ID" value="Kaladp0042s0100.1.v1.1"/>
    <property type="gene ID" value="Kaladp0042s0100.v1.1"/>
</dbReference>
<dbReference type="CDD" id="cd07920">
    <property type="entry name" value="Pumilio"/>
    <property type="match status" value="1"/>
</dbReference>
<comment type="function">
    <text evidence="4">Sequence-specific RNA-binding protein that regulates translation and mRNA stability by binding the 3'-UTR of target mRNAs.</text>
</comment>